<dbReference type="PROSITE" id="PS51257">
    <property type="entry name" value="PROKAR_LIPOPROTEIN"/>
    <property type="match status" value="1"/>
</dbReference>
<protein>
    <recommendedName>
        <fullName evidence="11">Foldase protein PrsA</fullName>
        <ecNumber evidence="11">5.2.1.8</ecNumber>
    </recommendedName>
</protein>
<accession>A0A940P1R5</accession>
<comment type="caution">
    <text evidence="15">The sequence shown here is derived from an EMBL/GenBank/DDBJ whole genome shotgun (WGS) entry which is preliminary data.</text>
</comment>
<dbReference type="Proteomes" id="UP000674938">
    <property type="component" value="Unassembled WGS sequence"/>
</dbReference>
<dbReference type="InterPro" id="IPR046357">
    <property type="entry name" value="PPIase_dom_sf"/>
</dbReference>
<evidence type="ECO:0000256" key="2">
    <source>
        <dbReference type="ARBA" id="ARBA00004193"/>
    </source>
</evidence>
<dbReference type="InterPro" id="IPR050245">
    <property type="entry name" value="PrsA_foldase"/>
</dbReference>
<dbReference type="InterPro" id="IPR000297">
    <property type="entry name" value="PPIase_PpiC"/>
</dbReference>
<dbReference type="HAMAP" id="MF_01145">
    <property type="entry name" value="Foldase_PrsA"/>
    <property type="match status" value="1"/>
</dbReference>
<comment type="similarity">
    <text evidence="3 11">Belongs to the PrsA family.</text>
</comment>
<dbReference type="Gene3D" id="3.10.50.40">
    <property type="match status" value="1"/>
</dbReference>
<evidence type="ECO:0000256" key="10">
    <source>
        <dbReference type="ARBA" id="ARBA00023288"/>
    </source>
</evidence>
<comment type="catalytic activity">
    <reaction evidence="1 11">
        <text>[protein]-peptidylproline (omega=180) = [protein]-peptidylproline (omega=0)</text>
        <dbReference type="Rhea" id="RHEA:16237"/>
        <dbReference type="Rhea" id="RHEA-COMP:10747"/>
        <dbReference type="Rhea" id="RHEA-COMP:10748"/>
        <dbReference type="ChEBI" id="CHEBI:83833"/>
        <dbReference type="ChEBI" id="CHEBI:83834"/>
        <dbReference type="EC" id="5.2.1.8"/>
    </reaction>
</comment>
<evidence type="ECO:0000256" key="8">
    <source>
        <dbReference type="ARBA" id="ARBA00023139"/>
    </source>
</evidence>
<evidence type="ECO:0000313" key="16">
    <source>
        <dbReference type="Proteomes" id="UP000674938"/>
    </source>
</evidence>
<feature type="compositionally biased region" description="Basic and acidic residues" evidence="12">
    <location>
        <begin position="311"/>
        <end position="345"/>
    </location>
</feature>
<keyword evidence="10 11" id="KW-0449">Lipoprotein</keyword>
<keyword evidence="7 11" id="KW-0472">Membrane</keyword>
<dbReference type="PANTHER" id="PTHR47245">
    <property type="entry name" value="PEPTIDYLPROLYL ISOMERASE"/>
    <property type="match status" value="1"/>
</dbReference>
<feature type="chain" id="PRO_5039686431" description="Foldase protein PrsA" evidence="13">
    <location>
        <begin position="21"/>
        <end position="345"/>
    </location>
</feature>
<evidence type="ECO:0000256" key="12">
    <source>
        <dbReference type="SAM" id="MobiDB-lite"/>
    </source>
</evidence>
<dbReference type="SUPFAM" id="SSF109998">
    <property type="entry name" value="Triger factor/SurA peptide-binding domain-like"/>
    <property type="match status" value="1"/>
</dbReference>
<evidence type="ECO:0000256" key="1">
    <source>
        <dbReference type="ARBA" id="ARBA00000971"/>
    </source>
</evidence>
<dbReference type="PANTHER" id="PTHR47245:SF1">
    <property type="entry name" value="FOLDASE PROTEIN PRSA"/>
    <property type="match status" value="1"/>
</dbReference>
<name>A0A940P1R5_9ENTE</name>
<dbReference type="GO" id="GO:0006457">
    <property type="term" value="P:protein folding"/>
    <property type="evidence" value="ECO:0007669"/>
    <property type="project" value="UniProtKB-UniRule"/>
</dbReference>
<feature type="signal peptide" evidence="13">
    <location>
        <begin position="1"/>
        <end position="20"/>
    </location>
</feature>
<evidence type="ECO:0000256" key="11">
    <source>
        <dbReference type="HAMAP-Rule" id="MF_01145"/>
    </source>
</evidence>
<keyword evidence="9 11" id="KW-0413">Isomerase</keyword>
<sequence>MKKKKLALAIVGLFSVITLAACSNSGTELVTMKGGKITQEEFFDQIKTQDANQQALQSAIIYKVAENGFGDKVDKKDIDAKYKESEEQLGGADAFKDALKNAGLTEASYKAQIKQQLAFEAMMKSHVKITDAELKETWKTFHPEVEVQLIAMDDEAKAKEVLEKANKGDDFGKLAKENSTDASSAENGKVTFDSTSLEIPAEVQEAAFKLKKDEVSALIPVVGNNGMTEITTYYIVKMVKPQDKGNEMEPFKKELKEIATDAKLADQAFQQEVISKELKAANVKIKDEDLKGVLAGFIEEETKASSTAESSTKESKTKESSAKESSTKESSTKESAEESSTEESK</sequence>
<keyword evidence="16" id="KW-1185">Reference proteome</keyword>
<dbReference type="PROSITE" id="PS50198">
    <property type="entry name" value="PPIC_PPIASE_2"/>
    <property type="match status" value="1"/>
</dbReference>
<comment type="function">
    <text evidence="11">Plays a major role in protein secretion by helping the post-translocational extracellular folding of several secreted proteins.</text>
</comment>
<evidence type="ECO:0000256" key="3">
    <source>
        <dbReference type="ARBA" id="ARBA00006071"/>
    </source>
</evidence>
<proteinExistence type="inferred from homology"/>
<evidence type="ECO:0000313" key="15">
    <source>
        <dbReference type="EMBL" id="MBP1039877.1"/>
    </source>
</evidence>
<evidence type="ECO:0000256" key="13">
    <source>
        <dbReference type="SAM" id="SignalP"/>
    </source>
</evidence>
<organism evidence="15 16">
    <name type="scientific">Vagococcus allomyrinae</name>
    <dbReference type="NCBI Taxonomy" id="2794353"/>
    <lineage>
        <taxon>Bacteria</taxon>
        <taxon>Bacillati</taxon>
        <taxon>Bacillota</taxon>
        <taxon>Bacilli</taxon>
        <taxon>Lactobacillales</taxon>
        <taxon>Enterococcaceae</taxon>
        <taxon>Vagococcus</taxon>
    </lineage>
</organism>
<dbReference type="EC" id="5.2.1.8" evidence="11"/>
<evidence type="ECO:0000256" key="7">
    <source>
        <dbReference type="ARBA" id="ARBA00023136"/>
    </source>
</evidence>
<dbReference type="InterPro" id="IPR023059">
    <property type="entry name" value="Foldase_PrsA"/>
</dbReference>
<gene>
    <name evidence="11" type="primary">prsA</name>
    <name evidence="15" type="ORF">I6N95_02520</name>
</gene>
<evidence type="ECO:0000256" key="6">
    <source>
        <dbReference type="ARBA" id="ARBA00023110"/>
    </source>
</evidence>
<dbReference type="AlphaFoldDB" id="A0A940P1R5"/>
<dbReference type="EMBL" id="JAEEGA010000001">
    <property type="protein sequence ID" value="MBP1039877.1"/>
    <property type="molecule type" value="Genomic_DNA"/>
</dbReference>
<dbReference type="Pfam" id="PF00639">
    <property type="entry name" value="Rotamase"/>
    <property type="match status" value="1"/>
</dbReference>
<dbReference type="SUPFAM" id="SSF54534">
    <property type="entry name" value="FKBP-like"/>
    <property type="match status" value="1"/>
</dbReference>
<reference evidence="15" key="1">
    <citation type="submission" date="2020-12" db="EMBL/GenBank/DDBJ databases">
        <title>Vagococcus allomyrinae sp. nov. and Enterococcus lavae sp. nov., isolated from the larvae of Allomyrina dichotoma.</title>
        <authorList>
            <person name="Lee S.D."/>
        </authorList>
    </citation>
    <scope>NUCLEOTIDE SEQUENCE</scope>
    <source>
        <strain evidence="15">BWB3-3</strain>
    </source>
</reference>
<keyword evidence="5 11" id="KW-0732">Signal</keyword>
<keyword evidence="4 11" id="KW-1003">Cell membrane</keyword>
<feature type="domain" description="PpiC" evidence="14">
    <location>
        <begin position="142"/>
        <end position="226"/>
    </location>
</feature>
<evidence type="ECO:0000256" key="9">
    <source>
        <dbReference type="ARBA" id="ARBA00023235"/>
    </source>
</evidence>
<dbReference type="GO" id="GO:0005886">
    <property type="term" value="C:plasma membrane"/>
    <property type="evidence" value="ECO:0007669"/>
    <property type="project" value="UniProtKB-SubCell"/>
</dbReference>
<dbReference type="RefSeq" id="WP_209524758.1">
    <property type="nucleotide sequence ID" value="NZ_JAEEGA010000001.1"/>
</dbReference>
<keyword evidence="6 11" id="KW-0697">Rotamase</keyword>
<dbReference type="GO" id="GO:0003755">
    <property type="term" value="F:peptidyl-prolyl cis-trans isomerase activity"/>
    <property type="evidence" value="ECO:0007669"/>
    <property type="project" value="UniProtKB-UniRule"/>
</dbReference>
<comment type="subcellular location">
    <subcellularLocation>
        <location evidence="2 11">Cell membrane</location>
        <topology evidence="2 11">Lipid-anchor</topology>
    </subcellularLocation>
</comment>
<dbReference type="InterPro" id="IPR027304">
    <property type="entry name" value="Trigger_fact/SurA_dom_sf"/>
</dbReference>
<evidence type="ECO:0000256" key="4">
    <source>
        <dbReference type="ARBA" id="ARBA00022475"/>
    </source>
</evidence>
<keyword evidence="8 11" id="KW-0564">Palmitate</keyword>
<evidence type="ECO:0000259" key="14">
    <source>
        <dbReference type="PROSITE" id="PS50198"/>
    </source>
</evidence>
<evidence type="ECO:0000256" key="5">
    <source>
        <dbReference type="ARBA" id="ARBA00022729"/>
    </source>
</evidence>
<feature type="region of interest" description="Disordered" evidence="12">
    <location>
        <begin position="301"/>
        <end position="345"/>
    </location>
</feature>